<organism evidence="1 2">
    <name type="scientific">Lujinxingia vulgaris</name>
    <dbReference type="NCBI Taxonomy" id="2600176"/>
    <lineage>
        <taxon>Bacteria</taxon>
        <taxon>Deltaproteobacteria</taxon>
        <taxon>Bradymonadales</taxon>
        <taxon>Lujinxingiaceae</taxon>
        <taxon>Lujinxingia</taxon>
    </lineage>
</organism>
<evidence type="ECO:0000313" key="1">
    <source>
        <dbReference type="EMBL" id="TXD31638.1"/>
    </source>
</evidence>
<dbReference type="EMBL" id="VOSL01000147">
    <property type="protein sequence ID" value="TXD31638.1"/>
    <property type="molecule type" value="Genomic_DNA"/>
</dbReference>
<reference evidence="1 2" key="1">
    <citation type="submission" date="2019-08" db="EMBL/GenBank/DDBJ databases">
        <title>Bradymonadales sp. TMQ2.</title>
        <authorList>
            <person name="Liang Q."/>
        </authorList>
    </citation>
    <scope>NUCLEOTIDE SEQUENCE [LARGE SCALE GENOMIC DNA]</scope>
    <source>
        <strain evidence="1 2">TMQ2</strain>
    </source>
</reference>
<dbReference type="RefSeq" id="WP_146977509.1">
    <property type="nucleotide sequence ID" value="NZ_VOSL01000147.1"/>
</dbReference>
<proteinExistence type="predicted"/>
<protein>
    <submittedName>
        <fullName evidence="1">Uncharacterized protein</fullName>
    </submittedName>
</protein>
<comment type="caution">
    <text evidence="1">The sequence shown here is derived from an EMBL/GenBank/DDBJ whole genome shotgun (WGS) entry which is preliminary data.</text>
</comment>
<sequence length="298" mass="33269">MASLKGRCASLRVHSTWTGRGLALLIALGYWCVAGWAHSAEPQAGANEDRRVEERGELLLFSGIEQMGNRDATGSPLAYRGQAYPLMLRWGRSAPRWSRALELGGFTPGLNGGRLSSAIDDGQGHWANASFVDASFQWRFALFNRGGRRLELGPRLSHWTMYRSYQYDPAQIGSVEVWEAFVSLDASAGLRQALGGWGELHLGINVPLGGYLMRPSYAVRGDERVRLVQERWRAVTDGRFASWGSFRMVQTRAELWWTPGKYLGVVAAYRGGAFSYDLPLDTRTYSHRFSLGLGLLYR</sequence>
<dbReference type="OrthoDB" id="5494010at2"/>
<dbReference type="Proteomes" id="UP000321046">
    <property type="component" value="Unassembled WGS sequence"/>
</dbReference>
<evidence type="ECO:0000313" key="2">
    <source>
        <dbReference type="Proteomes" id="UP000321046"/>
    </source>
</evidence>
<accession>A0A5C6WXF3</accession>
<gene>
    <name evidence="1" type="ORF">FRC96_20975</name>
</gene>
<name>A0A5C6WXF3_9DELT</name>
<dbReference type="AlphaFoldDB" id="A0A5C6WXF3"/>